<dbReference type="SUPFAM" id="SSF81271">
    <property type="entry name" value="TGS-like"/>
    <property type="match status" value="1"/>
</dbReference>
<dbReference type="Gene3D" id="3.40.50.300">
    <property type="entry name" value="P-loop containing nucleotide triphosphate hydrolases"/>
    <property type="match status" value="1"/>
</dbReference>
<organism evidence="8">
    <name type="scientific">Candidatus Odyssella thessalonicensis</name>
    <dbReference type="NCBI Taxonomy" id="84647"/>
    <lineage>
        <taxon>Bacteria</taxon>
        <taxon>Pseudomonadati</taxon>
        <taxon>Pseudomonadota</taxon>
        <taxon>Alphaproteobacteria</taxon>
        <taxon>Holosporales</taxon>
        <taxon>Candidatus Paracaedibacteraceae</taxon>
        <taxon>Candidatus Odyssella</taxon>
    </lineage>
</organism>
<dbReference type="PANTHER" id="PTHR23305">
    <property type="entry name" value="OBG GTPASE FAMILY"/>
    <property type="match status" value="1"/>
</dbReference>
<proteinExistence type="inferred from homology"/>
<keyword evidence="2" id="KW-0479">Metal-binding</keyword>
<evidence type="ECO:0000256" key="2">
    <source>
        <dbReference type="ARBA" id="ARBA00022723"/>
    </source>
</evidence>
<keyword evidence="5" id="KW-0460">Magnesium</keyword>
<evidence type="ECO:0000259" key="6">
    <source>
        <dbReference type="PROSITE" id="PS51710"/>
    </source>
</evidence>
<evidence type="ECO:0000256" key="1">
    <source>
        <dbReference type="ARBA" id="ARBA00001946"/>
    </source>
</evidence>
<keyword evidence="3" id="KW-0547">Nucleotide-binding</keyword>
<dbReference type="Pfam" id="PF01926">
    <property type="entry name" value="MMR_HSR1"/>
    <property type="match status" value="1"/>
</dbReference>
<dbReference type="PRINTS" id="PR00326">
    <property type="entry name" value="GTP1OBG"/>
</dbReference>
<dbReference type="CDD" id="cd01900">
    <property type="entry name" value="YchF"/>
    <property type="match status" value="1"/>
</dbReference>
<dbReference type="SUPFAM" id="SSF52540">
    <property type="entry name" value="P-loop containing nucleoside triphosphate hydrolases"/>
    <property type="match status" value="1"/>
</dbReference>
<dbReference type="Pfam" id="PF06071">
    <property type="entry name" value="YchF-GTPase_C"/>
    <property type="match status" value="1"/>
</dbReference>
<dbReference type="GO" id="GO:0005737">
    <property type="term" value="C:cytoplasm"/>
    <property type="evidence" value="ECO:0007669"/>
    <property type="project" value="TreeGrafter"/>
</dbReference>
<dbReference type="EMBL" id="HM072462">
    <property type="protein sequence ID" value="ADI50057.1"/>
    <property type="molecule type" value="Genomic_DNA"/>
</dbReference>
<protein>
    <submittedName>
        <fullName evidence="8">GTP-binding protein YchF</fullName>
    </submittedName>
</protein>
<dbReference type="HAMAP" id="MF_00944">
    <property type="entry name" value="YchF_OLA1_ATPase"/>
    <property type="match status" value="1"/>
</dbReference>
<name>D9I379_9PROT</name>
<keyword evidence="4" id="KW-0067">ATP-binding</keyword>
<dbReference type="InterPro" id="IPR027417">
    <property type="entry name" value="P-loop_NTPase"/>
</dbReference>
<dbReference type="AlphaFoldDB" id="D9I379"/>
<comment type="cofactor">
    <cofactor evidence="1">
        <name>Mg(2+)</name>
        <dbReference type="ChEBI" id="CHEBI:18420"/>
    </cofactor>
</comment>
<dbReference type="InterPro" id="IPR031167">
    <property type="entry name" value="G_OBG"/>
</dbReference>
<dbReference type="PANTHER" id="PTHR23305:SF18">
    <property type="entry name" value="OBG-TYPE G DOMAIN-CONTAINING PROTEIN"/>
    <property type="match status" value="1"/>
</dbReference>
<feature type="domain" description="OBG-type G" evidence="6">
    <location>
        <begin position="3"/>
        <end position="258"/>
    </location>
</feature>
<evidence type="ECO:0000313" key="8">
    <source>
        <dbReference type="EMBL" id="ADI50057.1"/>
    </source>
</evidence>
<evidence type="ECO:0000256" key="4">
    <source>
        <dbReference type="ARBA" id="ARBA00022840"/>
    </source>
</evidence>
<dbReference type="InterPro" id="IPR004095">
    <property type="entry name" value="TGS"/>
</dbReference>
<dbReference type="InterPro" id="IPR013029">
    <property type="entry name" value="YchF_C"/>
</dbReference>
<evidence type="ECO:0000259" key="7">
    <source>
        <dbReference type="PROSITE" id="PS51880"/>
    </source>
</evidence>
<dbReference type="GO" id="GO:0046872">
    <property type="term" value="F:metal ion binding"/>
    <property type="evidence" value="ECO:0007669"/>
    <property type="project" value="UniProtKB-KW"/>
</dbReference>
<dbReference type="InterPro" id="IPR004396">
    <property type="entry name" value="ATPase_YchF/OLA1"/>
</dbReference>
<dbReference type="PROSITE" id="PS51710">
    <property type="entry name" value="G_OBG"/>
    <property type="match status" value="1"/>
</dbReference>
<evidence type="ECO:0000256" key="5">
    <source>
        <dbReference type="ARBA" id="ARBA00022842"/>
    </source>
</evidence>
<dbReference type="PIRSF" id="PIRSF006641">
    <property type="entry name" value="CHP00092"/>
    <property type="match status" value="1"/>
</dbReference>
<dbReference type="Gene3D" id="3.10.20.30">
    <property type="match status" value="1"/>
</dbReference>
<accession>D9I379</accession>
<evidence type="ECO:0000256" key="3">
    <source>
        <dbReference type="ARBA" id="ARBA00022741"/>
    </source>
</evidence>
<feature type="non-terminal residue" evidence="8">
    <location>
        <position position="366"/>
    </location>
</feature>
<dbReference type="GO" id="GO:0016887">
    <property type="term" value="F:ATP hydrolysis activity"/>
    <property type="evidence" value="ECO:0007669"/>
    <property type="project" value="InterPro"/>
</dbReference>
<dbReference type="FunFam" id="1.10.150.300:FF:000001">
    <property type="entry name" value="Ribosome-binding ATPase YchF"/>
    <property type="match status" value="1"/>
</dbReference>
<dbReference type="InterPro" id="IPR006073">
    <property type="entry name" value="GTP-bd"/>
</dbReference>
<dbReference type="InterPro" id="IPR041706">
    <property type="entry name" value="YchF_N"/>
</dbReference>
<dbReference type="PROSITE" id="PS51880">
    <property type="entry name" value="TGS"/>
    <property type="match status" value="1"/>
</dbReference>
<dbReference type="NCBIfam" id="TIGR00092">
    <property type="entry name" value="redox-regulated ATPase YchF"/>
    <property type="match status" value="1"/>
</dbReference>
<dbReference type="InterPro" id="IPR012675">
    <property type="entry name" value="Beta-grasp_dom_sf"/>
</dbReference>
<reference evidence="8" key="1">
    <citation type="submission" date="2010-04" db="EMBL/GenBank/DDBJ databases">
        <title>Phylogenomics of Odyssella thessalonicensis, a new Alphaproteobacteria order.</title>
        <authorList>
            <person name="Madoui M.-A."/>
            <person name="Robert C."/>
            <person name="Raoult D."/>
        </authorList>
    </citation>
    <scope>NUCLEOTIDE SEQUENCE</scope>
    <source>
        <strain evidence="8">L13</strain>
    </source>
</reference>
<dbReference type="FunFam" id="3.10.20.30:FF:000001">
    <property type="entry name" value="Ribosome-binding ATPase YchF"/>
    <property type="match status" value="1"/>
</dbReference>
<dbReference type="InterPro" id="IPR023192">
    <property type="entry name" value="TGS-like_dom_sf"/>
</dbReference>
<dbReference type="CDD" id="cd04867">
    <property type="entry name" value="TGS_YchF_OLA1"/>
    <property type="match status" value="1"/>
</dbReference>
<dbReference type="GO" id="GO:0005525">
    <property type="term" value="F:GTP binding"/>
    <property type="evidence" value="ECO:0007669"/>
    <property type="project" value="InterPro"/>
</dbReference>
<sequence length="366" mass="39672">MGFNCGIVGLPNVGKSTLFNALTATAAAEAANYPFCTIEPNTGRVGVPDPRLYELAKIAQSQKIIPTQLEFVDIAGLVRGASKGEGLGNQFLGHIRSVDAIIHVLRCFEDDDITHVDGSVDPLRDLTTIETELMLADMESLERRTAGLEKKAKGGDAESKALLAMGQKVLKHLEAGHMANTVEVTKDEKPIFDQLQLLTSKPILYVCNVSEEEAVSGNSHTAKVAEYAQQNGRGAVIISAAIESEVASLESEAEQLEFLQSLGLQETGLKQVIREGYKLLNLLTFFTIGPKEARAWTTHQGAKAPQAAGEIHTDFERGFICAETISYDDYLACNGEAGAKAAGKMRLEGRDYIVKDGDIFHFRFNV</sequence>
<feature type="domain" description="TGS" evidence="7">
    <location>
        <begin position="281"/>
        <end position="364"/>
    </location>
</feature>
<dbReference type="Gene3D" id="1.10.150.300">
    <property type="entry name" value="TGS-like domain"/>
    <property type="match status" value="1"/>
</dbReference>
<dbReference type="InterPro" id="IPR012676">
    <property type="entry name" value="TGS-like"/>
</dbReference>
<dbReference type="GO" id="GO:0005524">
    <property type="term" value="F:ATP binding"/>
    <property type="evidence" value="ECO:0007669"/>
    <property type="project" value="UniProtKB-KW"/>
</dbReference>